<organism evidence="2 3">
    <name type="scientific">Panicum virgatum</name>
    <name type="common">Blackwell switchgrass</name>
    <dbReference type="NCBI Taxonomy" id="38727"/>
    <lineage>
        <taxon>Eukaryota</taxon>
        <taxon>Viridiplantae</taxon>
        <taxon>Streptophyta</taxon>
        <taxon>Embryophyta</taxon>
        <taxon>Tracheophyta</taxon>
        <taxon>Spermatophyta</taxon>
        <taxon>Magnoliopsida</taxon>
        <taxon>Liliopsida</taxon>
        <taxon>Poales</taxon>
        <taxon>Poaceae</taxon>
        <taxon>PACMAD clade</taxon>
        <taxon>Panicoideae</taxon>
        <taxon>Panicodae</taxon>
        <taxon>Paniceae</taxon>
        <taxon>Panicinae</taxon>
        <taxon>Panicum</taxon>
        <taxon>Panicum sect. Hiantes</taxon>
    </lineage>
</organism>
<proteinExistence type="predicted"/>
<evidence type="ECO:0000313" key="3">
    <source>
        <dbReference type="Proteomes" id="UP000823388"/>
    </source>
</evidence>
<feature type="compositionally biased region" description="Low complexity" evidence="1">
    <location>
        <begin position="22"/>
        <end position="33"/>
    </location>
</feature>
<comment type="caution">
    <text evidence="2">The sequence shown here is derived from an EMBL/GenBank/DDBJ whole genome shotgun (WGS) entry which is preliminary data.</text>
</comment>
<gene>
    <name evidence="2" type="ORF">PVAP13_2KG126908</name>
</gene>
<accession>A0A8T0W2S4</accession>
<dbReference type="Proteomes" id="UP000823388">
    <property type="component" value="Chromosome 2K"/>
</dbReference>
<name>A0A8T0W2S4_PANVG</name>
<dbReference type="EMBL" id="CM029039">
    <property type="protein sequence ID" value="KAG2640907.1"/>
    <property type="molecule type" value="Genomic_DNA"/>
</dbReference>
<sequence length="198" mass="22244">MACLNRCRRPSLRSHHARAILRSSQSRSSPSRRVGQLPQLLAEQKRRTSPRSLPWRSRKQRRYLLLESILSAARQLAGRRLPAPCGHAPFPASPPSVPPSAAPRLRTVRWPCPGLIHGWGGGRARCRRRRGCSCWTRPGTWSVNGGNSTRQQGRLLVATQCVPQLFVEMPMQTSAHCVWWNACQSLPFSSEANGKLWN</sequence>
<keyword evidence="3" id="KW-1185">Reference proteome</keyword>
<evidence type="ECO:0000256" key="1">
    <source>
        <dbReference type="SAM" id="MobiDB-lite"/>
    </source>
</evidence>
<dbReference type="AlphaFoldDB" id="A0A8T0W2S4"/>
<protein>
    <submittedName>
        <fullName evidence="2">Uncharacterized protein</fullName>
    </submittedName>
</protein>
<reference evidence="2" key="1">
    <citation type="submission" date="2020-05" db="EMBL/GenBank/DDBJ databases">
        <title>WGS assembly of Panicum virgatum.</title>
        <authorList>
            <person name="Lovell J.T."/>
            <person name="Jenkins J."/>
            <person name="Shu S."/>
            <person name="Juenger T.E."/>
            <person name="Schmutz J."/>
        </authorList>
    </citation>
    <scope>NUCLEOTIDE SEQUENCE</scope>
    <source>
        <strain evidence="2">AP13</strain>
    </source>
</reference>
<feature type="region of interest" description="Disordered" evidence="1">
    <location>
        <begin position="15"/>
        <end position="54"/>
    </location>
</feature>
<evidence type="ECO:0000313" key="2">
    <source>
        <dbReference type="EMBL" id="KAG2640907.1"/>
    </source>
</evidence>